<evidence type="ECO:0000256" key="1">
    <source>
        <dbReference type="ARBA" id="ARBA00001947"/>
    </source>
</evidence>
<dbReference type="Proteomes" id="UP000317550">
    <property type="component" value="Chromosome"/>
</dbReference>
<evidence type="ECO:0000259" key="10">
    <source>
        <dbReference type="Pfam" id="PF05649"/>
    </source>
</evidence>
<dbReference type="PROSITE" id="PS51885">
    <property type="entry name" value="NEPRILYSIN"/>
    <property type="match status" value="1"/>
</dbReference>
<name>A0A516SJX8_9NEIS</name>
<dbReference type="AlphaFoldDB" id="A0A516SJX8"/>
<dbReference type="Pfam" id="PF05649">
    <property type="entry name" value="Peptidase_M13_N"/>
    <property type="match status" value="1"/>
</dbReference>
<dbReference type="GO" id="GO:0004222">
    <property type="term" value="F:metalloendopeptidase activity"/>
    <property type="evidence" value="ECO:0007669"/>
    <property type="project" value="InterPro"/>
</dbReference>
<keyword evidence="4" id="KW-0479">Metal-binding</keyword>
<protein>
    <submittedName>
        <fullName evidence="11">M13 family metallopeptidase</fullName>
    </submittedName>
</protein>
<dbReference type="PANTHER" id="PTHR11733:SF167">
    <property type="entry name" value="FI17812P1-RELATED"/>
    <property type="match status" value="1"/>
</dbReference>
<dbReference type="OrthoDB" id="9775677at2"/>
<dbReference type="GO" id="GO:0016485">
    <property type="term" value="P:protein processing"/>
    <property type="evidence" value="ECO:0007669"/>
    <property type="project" value="TreeGrafter"/>
</dbReference>
<evidence type="ECO:0000256" key="3">
    <source>
        <dbReference type="ARBA" id="ARBA00022670"/>
    </source>
</evidence>
<keyword evidence="8" id="KW-0732">Signal</keyword>
<dbReference type="Gene3D" id="3.40.390.10">
    <property type="entry name" value="Collagenase (Catalytic Domain)"/>
    <property type="match status" value="1"/>
</dbReference>
<keyword evidence="7" id="KW-0482">Metalloprotease</keyword>
<keyword evidence="5" id="KW-0378">Hydrolase</keyword>
<evidence type="ECO:0000256" key="7">
    <source>
        <dbReference type="ARBA" id="ARBA00023049"/>
    </source>
</evidence>
<organism evidence="11 12">
    <name type="scientific">Chitinimonas arctica</name>
    <dbReference type="NCBI Taxonomy" id="2594795"/>
    <lineage>
        <taxon>Bacteria</taxon>
        <taxon>Pseudomonadati</taxon>
        <taxon>Pseudomonadota</taxon>
        <taxon>Betaproteobacteria</taxon>
        <taxon>Neisseriales</taxon>
        <taxon>Chitinibacteraceae</taxon>
        <taxon>Chitinimonas</taxon>
    </lineage>
</organism>
<sequence>MQLNRLALALTLALPLATLAAPGSGIVQRNFDPTVRIQDDLYMAVNGNWNKQTEIPADKTWWGAFGELRDLSESRVREIVEQAGQNGAADVEARRIADFYQSFMDEPAVEKAGLAPLRPLLDHIAGINDVTALTREFGLLQKHAVSLPINIGVGVDAKDSSRYLLEAEQSGLGMPNRDYYLQADDRMVKARTAYTDYLKQLFQLAGADETQARDKAAAVMALETRLAKLQWSSVANRDAQKTYNKLSLDGLRKTTPGFDWSVFLAGADATVGELDLNQPSYVRAAAKLINGEPVSVWRDYLTARVLDRYAPVLPQAFVDAHFRFHQQAIAGAKQIKPRWKRGIALVEKNLGEDVGKQYVARYFPAEAKAKMDTLVGNLLKAYAQSIDKLSWMSPATKAQAKDKLGKYVVKIGYPSKWRDYSGLVVKADDLLGNVDRGTEFAYRFDLAHLGKPVDRSEWGMTPQTVNAYYNPSMNEIVFPAAILQPPFFDATAEDAVNYGGIGAVIGHEISHGFDDEGSRFDGNGNLREWWQAKDRKAFAGLTGKLVNQYNAYSPLKDRRINGKLTLGENIADLSGLQIAYKAYHLSLGGQPAPELDGYKGDQRFFIGFAQVWRDKARDEAVLQGLVADPHSPSRFRAIGAAVNSDAFHATFGTKPGDGMYKRESERIRIW</sequence>
<gene>
    <name evidence="11" type="ORF">FNU76_20005</name>
</gene>
<dbReference type="GO" id="GO:0005886">
    <property type="term" value="C:plasma membrane"/>
    <property type="evidence" value="ECO:0007669"/>
    <property type="project" value="TreeGrafter"/>
</dbReference>
<evidence type="ECO:0000313" key="11">
    <source>
        <dbReference type="EMBL" id="QDQ28457.1"/>
    </source>
</evidence>
<dbReference type="Gene3D" id="1.10.1380.10">
    <property type="entry name" value="Neutral endopeptidase , domain2"/>
    <property type="match status" value="1"/>
</dbReference>
<dbReference type="EMBL" id="CP041730">
    <property type="protein sequence ID" value="QDQ28457.1"/>
    <property type="molecule type" value="Genomic_DNA"/>
</dbReference>
<dbReference type="Pfam" id="PF01431">
    <property type="entry name" value="Peptidase_M13"/>
    <property type="match status" value="1"/>
</dbReference>
<dbReference type="GO" id="GO:0046872">
    <property type="term" value="F:metal ion binding"/>
    <property type="evidence" value="ECO:0007669"/>
    <property type="project" value="UniProtKB-KW"/>
</dbReference>
<feature type="domain" description="Peptidase M13 N-terminal" evidence="10">
    <location>
        <begin position="38"/>
        <end position="414"/>
    </location>
</feature>
<dbReference type="PANTHER" id="PTHR11733">
    <property type="entry name" value="ZINC METALLOPROTEASE FAMILY M13 NEPRILYSIN-RELATED"/>
    <property type="match status" value="1"/>
</dbReference>
<dbReference type="RefSeq" id="WP_144279840.1">
    <property type="nucleotide sequence ID" value="NZ_CP041730.1"/>
</dbReference>
<comment type="cofactor">
    <cofactor evidence="1">
        <name>Zn(2+)</name>
        <dbReference type="ChEBI" id="CHEBI:29105"/>
    </cofactor>
</comment>
<dbReference type="InterPro" id="IPR024079">
    <property type="entry name" value="MetalloPept_cat_dom_sf"/>
</dbReference>
<dbReference type="InterPro" id="IPR008753">
    <property type="entry name" value="Peptidase_M13_N"/>
</dbReference>
<reference evidence="12" key="1">
    <citation type="submission" date="2019-07" db="EMBL/GenBank/DDBJ databases">
        <title>Chitinimonas sp. nov., isolated from Ny-Alesund, arctica soil.</title>
        <authorList>
            <person name="Xu Q."/>
            <person name="Peng F."/>
        </authorList>
    </citation>
    <scope>NUCLEOTIDE SEQUENCE [LARGE SCALE GENOMIC DNA]</scope>
    <source>
        <strain evidence="12">R3-44</strain>
    </source>
</reference>
<evidence type="ECO:0000259" key="9">
    <source>
        <dbReference type="Pfam" id="PF01431"/>
    </source>
</evidence>
<keyword evidence="6" id="KW-0862">Zinc</keyword>
<dbReference type="InterPro" id="IPR018497">
    <property type="entry name" value="Peptidase_M13_C"/>
</dbReference>
<dbReference type="InterPro" id="IPR000718">
    <property type="entry name" value="Peptidase_M13"/>
</dbReference>
<dbReference type="KEGG" id="cari:FNU76_20005"/>
<evidence type="ECO:0000256" key="2">
    <source>
        <dbReference type="ARBA" id="ARBA00007357"/>
    </source>
</evidence>
<evidence type="ECO:0000313" key="12">
    <source>
        <dbReference type="Proteomes" id="UP000317550"/>
    </source>
</evidence>
<feature type="chain" id="PRO_5027857438" evidence="8">
    <location>
        <begin position="21"/>
        <end position="670"/>
    </location>
</feature>
<accession>A0A516SJX8</accession>
<keyword evidence="3" id="KW-0645">Protease</keyword>
<dbReference type="CDD" id="cd08662">
    <property type="entry name" value="M13"/>
    <property type="match status" value="1"/>
</dbReference>
<dbReference type="SUPFAM" id="SSF55486">
    <property type="entry name" value="Metalloproteases ('zincins'), catalytic domain"/>
    <property type="match status" value="1"/>
</dbReference>
<dbReference type="PRINTS" id="PR00786">
    <property type="entry name" value="NEPRILYSIN"/>
</dbReference>
<keyword evidence="12" id="KW-1185">Reference proteome</keyword>
<evidence type="ECO:0000256" key="8">
    <source>
        <dbReference type="SAM" id="SignalP"/>
    </source>
</evidence>
<evidence type="ECO:0000256" key="6">
    <source>
        <dbReference type="ARBA" id="ARBA00022833"/>
    </source>
</evidence>
<proteinExistence type="inferred from homology"/>
<comment type="similarity">
    <text evidence="2">Belongs to the peptidase M13 family.</text>
</comment>
<evidence type="ECO:0000256" key="4">
    <source>
        <dbReference type="ARBA" id="ARBA00022723"/>
    </source>
</evidence>
<dbReference type="InterPro" id="IPR042089">
    <property type="entry name" value="Peptidase_M13_dom_2"/>
</dbReference>
<feature type="signal peptide" evidence="8">
    <location>
        <begin position="1"/>
        <end position="20"/>
    </location>
</feature>
<evidence type="ECO:0000256" key="5">
    <source>
        <dbReference type="ARBA" id="ARBA00022801"/>
    </source>
</evidence>
<feature type="domain" description="Peptidase M13 C-terminal" evidence="9">
    <location>
        <begin position="466"/>
        <end position="666"/>
    </location>
</feature>